<dbReference type="InterPro" id="IPR009100">
    <property type="entry name" value="AcylCoA_DH/oxidase_NM_dom_sf"/>
</dbReference>
<dbReference type="InterPro" id="IPR006091">
    <property type="entry name" value="Acyl-CoA_Oxase/DH_mid-dom"/>
</dbReference>
<comment type="caution">
    <text evidence="14">The sequence shown here is derived from an EMBL/GenBank/DDBJ whole genome shotgun (WGS) entry which is preliminary data.</text>
</comment>
<keyword evidence="7" id="KW-0274">FAD</keyword>
<keyword evidence="15" id="KW-1185">Reference proteome</keyword>
<comment type="subcellular location">
    <subcellularLocation>
        <location evidence="3">Peroxisome</location>
    </subcellularLocation>
</comment>
<protein>
    <recommendedName>
        <fullName evidence="5">acyl-CoA oxidase</fullName>
        <ecNumber evidence="5">1.3.3.6</ecNumber>
    </recommendedName>
</protein>
<comment type="catalytic activity">
    <reaction evidence="1">
        <text>a 2,3-saturated acyl-CoA + O2 = a (2E)-enoyl-CoA + H2O2</text>
        <dbReference type="Rhea" id="RHEA:38959"/>
        <dbReference type="ChEBI" id="CHEBI:15379"/>
        <dbReference type="ChEBI" id="CHEBI:16240"/>
        <dbReference type="ChEBI" id="CHEBI:58856"/>
        <dbReference type="ChEBI" id="CHEBI:65111"/>
        <dbReference type="EC" id="1.3.3.6"/>
    </reaction>
</comment>
<evidence type="ECO:0000256" key="11">
    <source>
        <dbReference type="ARBA" id="ARBA00023140"/>
    </source>
</evidence>
<comment type="similarity">
    <text evidence="4">Belongs to the acyl-CoA oxidase family.</text>
</comment>
<evidence type="ECO:0000256" key="2">
    <source>
        <dbReference type="ARBA" id="ARBA00001974"/>
    </source>
</evidence>
<dbReference type="Proteomes" id="UP000749646">
    <property type="component" value="Unassembled WGS sequence"/>
</dbReference>
<keyword evidence="10" id="KW-0443">Lipid metabolism</keyword>
<dbReference type="EMBL" id="JAAAHW010006773">
    <property type="protein sequence ID" value="KAF9955203.1"/>
    <property type="molecule type" value="Genomic_DNA"/>
</dbReference>
<evidence type="ECO:0000313" key="15">
    <source>
        <dbReference type="Proteomes" id="UP000749646"/>
    </source>
</evidence>
<sequence>MSDSTASQRLSVVQNHIQVAVCAAEEEKVKTPVESMAEERQKGTFNVRELTYFLEGGEKFTKIREKFMMELERDPTFRMHDIYDLTKDEIRARTLEKFRTIVHYVSAEPVPIFTLRMQSIALIDPGFWTRFGVHYGLFFGALRGSATSSQFSHWVSTKGALAMSGMIGRFAMTKLDHGSNIAGLETTATFDEASDQFIIHTPSITATKWWIGGAAHTATHCVVFAQLIIRGKRYGFKSFVVQLRDTKPTNSCLVSTLMGRDGIDNGWIQFTNVRIPRTNMLMKHTKVSRAAEVKEPAMAQLTY</sequence>
<dbReference type="GO" id="GO:0005504">
    <property type="term" value="F:fatty acid binding"/>
    <property type="evidence" value="ECO:0007669"/>
    <property type="project" value="TreeGrafter"/>
</dbReference>
<dbReference type="GO" id="GO:0005777">
    <property type="term" value="C:peroxisome"/>
    <property type="evidence" value="ECO:0007669"/>
    <property type="project" value="UniProtKB-SubCell"/>
</dbReference>
<dbReference type="Gene3D" id="1.10.540.10">
    <property type="entry name" value="Acyl-CoA dehydrogenase/oxidase, N-terminal domain"/>
    <property type="match status" value="1"/>
</dbReference>
<evidence type="ECO:0000256" key="3">
    <source>
        <dbReference type="ARBA" id="ARBA00004275"/>
    </source>
</evidence>
<dbReference type="GO" id="GO:0071949">
    <property type="term" value="F:FAD binding"/>
    <property type="evidence" value="ECO:0007669"/>
    <property type="project" value="InterPro"/>
</dbReference>
<dbReference type="AlphaFoldDB" id="A0A9P6LZS1"/>
<comment type="cofactor">
    <cofactor evidence="2">
        <name>FAD</name>
        <dbReference type="ChEBI" id="CHEBI:57692"/>
    </cofactor>
</comment>
<evidence type="ECO:0000256" key="4">
    <source>
        <dbReference type="ARBA" id="ARBA00006288"/>
    </source>
</evidence>
<name>A0A9P6LZS1_9FUNG</name>
<reference evidence="14" key="1">
    <citation type="journal article" date="2020" name="Fungal Divers.">
        <title>Resolving the Mortierellaceae phylogeny through synthesis of multi-gene phylogenetics and phylogenomics.</title>
        <authorList>
            <person name="Vandepol N."/>
            <person name="Liber J."/>
            <person name="Desiro A."/>
            <person name="Na H."/>
            <person name="Kennedy M."/>
            <person name="Barry K."/>
            <person name="Grigoriev I.V."/>
            <person name="Miller A.N."/>
            <person name="O'Donnell K."/>
            <person name="Stajich J.E."/>
            <person name="Bonito G."/>
        </authorList>
    </citation>
    <scope>NUCLEOTIDE SEQUENCE</scope>
    <source>
        <strain evidence="14">MES-2147</strain>
    </source>
</reference>
<dbReference type="GO" id="GO:0033540">
    <property type="term" value="P:fatty acid beta-oxidation using acyl-CoA oxidase"/>
    <property type="evidence" value="ECO:0007669"/>
    <property type="project" value="TreeGrafter"/>
</dbReference>
<dbReference type="PANTHER" id="PTHR10909">
    <property type="entry name" value="ELECTRON TRANSPORT OXIDOREDUCTASE"/>
    <property type="match status" value="1"/>
</dbReference>
<feature type="domain" description="Acyl-CoA oxidase/dehydrogenase middle" evidence="12">
    <location>
        <begin position="170"/>
        <end position="273"/>
    </location>
</feature>
<evidence type="ECO:0000256" key="7">
    <source>
        <dbReference type="ARBA" id="ARBA00022827"/>
    </source>
</evidence>
<feature type="domain" description="Acyl-coenzyme A oxidase N-terminal" evidence="13">
    <location>
        <begin position="46"/>
        <end position="156"/>
    </location>
</feature>
<dbReference type="InterPro" id="IPR029320">
    <property type="entry name" value="Acyl-CoA_ox_N"/>
</dbReference>
<dbReference type="GO" id="GO:0055088">
    <property type="term" value="P:lipid homeostasis"/>
    <property type="evidence" value="ECO:0007669"/>
    <property type="project" value="TreeGrafter"/>
</dbReference>
<evidence type="ECO:0000313" key="14">
    <source>
        <dbReference type="EMBL" id="KAF9955203.1"/>
    </source>
</evidence>
<dbReference type="SUPFAM" id="SSF56645">
    <property type="entry name" value="Acyl-CoA dehydrogenase NM domain-like"/>
    <property type="match status" value="1"/>
</dbReference>
<evidence type="ECO:0000256" key="5">
    <source>
        <dbReference type="ARBA" id="ARBA00012870"/>
    </source>
</evidence>
<dbReference type="FunFam" id="1.10.540.10:FF:000018">
    <property type="entry name" value="Acyl-coenzyme A oxidase"/>
    <property type="match status" value="1"/>
</dbReference>
<feature type="non-terminal residue" evidence="14">
    <location>
        <position position="1"/>
    </location>
</feature>
<dbReference type="Gene3D" id="2.40.110.10">
    <property type="entry name" value="Butyryl-CoA Dehydrogenase, subunit A, domain 2"/>
    <property type="match status" value="1"/>
</dbReference>
<dbReference type="InterPro" id="IPR037069">
    <property type="entry name" value="AcylCoA_DH/ox_N_sf"/>
</dbReference>
<gene>
    <name evidence="14" type="primary">POX1_1</name>
    <name evidence="14" type="ORF">BGZ65_003530</name>
</gene>
<evidence type="ECO:0000256" key="10">
    <source>
        <dbReference type="ARBA" id="ARBA00023098"/>
    </source>
</evidence>
<dbReference type="Pfam" id="PF14749">
    <property type="entry name" value="Acyl-CoA_ox_N"/>
    <property type="match status" value="1"/>
</dbReference>
<evidence type="ECO:0000256" key="8">
    <source>
        <dbReference type="ARBA" id="ARBA00022832"/>
    </source>
</evidence>
<dbReference type="EC" id="1.3.3.6" evidence="5"/>
<proteinExistence type="inferred from homology"/>
<dbReference type="FunFam" id="2.40.110.10:FF:000050">
    <property type="entry name" value="Acyl-coenzyme A oxidase"/>
    <property type="match status" value="1"/>
</dbReference>
<keyword evidence="11" id="KW-0576">Peroxisome</keyword>
<evidence type="ECO:0000259" key="12">
    <source>
        <dbReference type="Pfam" id="PF02770"/>
    </source>
</evidence>
<dbReference type="InterPro" id="IPR046373">
    <property type="entry name" value="Acyl-CoA_Oxase/DH_mid-dom_sf"/>
</dbReference>
<evidence type="ECO:0000259" key="13">
    <source>
        <dbReference type="Pfam" id="PF14749"/>
    </source>
</evidence>
<dbReference type="Pfam" id="PF02770">
    <property type="entry name" value="Acyl-CoA_dh_M"/>
    <property type="match status" value="1"/>
</dbReference>
<keyword evidence="6" id="KW-0285">Flavoprotein</keyword>
<evidence type="ECO:0000256" key="1">
    <source>
        <dbReference type="ARBA" id="ARBA00001201"/>
    </source>
</evidence>
<evidence type="ECO:0000256" key="9">
    <source>
        <dbReference type="ARBA" id="ARBA00023002"/>
    </source>
</evidence>
<dbReference type="GO" id="GO:0003997">
    <property type="term" value="F:acyl-CoA oxidase activity"/>
    <property type="evidence" value="ECO:0007669"/>
    <property type="project" value="UniProtKB-EC"/>
</dbReference>
<organism evidence="14 15">
    <name type="scientific">Modicella reniformis</name>
    <dbReference type="NCBI Taxonomy" id="1440133"/>
    <lineage>
        <taxon>Eukaryota</taxon>
        <taxon>Fungi</taxon>
        <taxon>Fungi incertae sedis</taxon>
        <taxon>Mucoromycota</taxon>
        <taxon>Mortierellomycotina</taxon>
        <taxon>Mortierellomycetes</taxon>
        <taxon>Mortierellales</taxon>
        <taxon>Mortierellaceae</taxon>
        <taxon>Modicella</taxon>
    </lineage>
</organism>
<dbReference type="PANTHER" id="PTHR10909:SF352">
    <property type="entry name" value="ACYL-COENZYME A OXIDASE-LIKE PROTEIN"/>
    <property type="match status" value="1"/>
</dbReference>
<dbReference type="InterPro" id="IPR012258">
    <property type="entry name" value="Acyl-CoA_oxidase"/>
</dbReference>
<dbReference type="OrthoDB" id="538336at2759"/>
<keyword evidence="8" id="KW-0276">Fatty acid metabolism</keyword>
<keyword evidence="9" id="KW-0560">Oxidoreductase</keyword>
<evidence type="ECO:0000256" key="6">
    <source>
        <dbReference type="ARBA" id="ARBA00022630"/>
    </source>
</evidence>
<accession>A0A9P6LZS1</accession>